<sequence length="758" mass="83593">MDSSFSPIFHHVNLLSSLGFLSVQKPRFYVIGGKSDNVQSSLAILTHTLTAILQNDPSSHIPSPTPPSDQSLSSTPLPSPTHCPPTEIFHTATTPLRQGVSNDDQSFFPLFIEQLTIEDSPRLTLQPFLGSSNAILLCILSSDRSVSDDPYFQVLQGCKSKLKSTLFVVPILSPKPMIRELLIFVDKVAPSLSLNWCCYFNPTISSTPSPNGSINSENSSSTPISQSDSSPSLSPTPSPISPAQEYRFFRSFPILDANSSHCSIPSMLVQTLRLLEAQIIYANPTALSDLSSLLHSVRTEAAILGIDQPQPSAYSVLLDTASNFAQLFLGQFQGTRAHSSALEQNKATRRDVDPIPSLLSHLISDLPKQLTTQFEEITDDQIFSSLCSSPLAAPLFVPHDAFYGLVKLFISKMRAPCQLSVEQSYQSCLDAMGACTSQVRLSRQFPQLVKAIEREMAGVLSERRAESVDRVDELIEVEMAFVNIHHPDFNLSAIVDSVISSQRKSHSSEGNTGKNGQKEVDPFFALALPLQNDTREMIVELMRQLVHSYLVLVTKKLSDIVTRTILNQFCFSISQTLTTTLLTRVMASLSGRSPSEGEERLNTLLVENGDVKQKRVQLRAQLDRLVLSEASLKEIYSEFWEEEFKPPTKPKASLKKKAVVANSPEMIPMGRQSSKIGSKDSLHFPATHIHAGAGISNQSNSQTECHIPRRRSYEYLIPSSVEARQKIARPMTPPRRPPPPIHGVKPPIPERPPPLTKA</sequence>
<dbReference type="Pfam" id="PF02212">
    <property type="entry name" value="GED"/>
    <property type="match status" value="1"/>
</dbReference>
<feature type="region of interest" description="Disordered" evidence="1">
    <location>
        <begin position="208"/>
        <end position="239"/>
    </location>
</feature>
<dbReference type="Pfam" id="PF01031">
    <property type="entry name" value="Dynamin_M"/>
    <property type="match status" value="1"/>
</dbReference>
<comment type="caution">
    <text evidence="3">The sequence shown here is derived from an EMBL/GenBank/DDBJ whole genome shotgun (WGS) entry which is preliminary data.</text>
</comment>
<feature type="compositionally biased region" description="Polar residues" evidence="1">
    <location>
        <begin position="208"/>
        <end position="218"/>
    </location>
</feature>
<dbReference type="PANTHER" id="PTHR11566">
    <property type="entry name" value="DYNAMIN"/>
    <property type="match status" value="1"/>
</dbReference>
<name>A0ABQ9YFX7_9EUKA</name>
<feature type="region of interest" description="Disordered" evidence="1">
    <location>
        <begin position="55"/>
        <end position="86"/>
    </location>
</feature>
<evidence type="ECO:0000259" key="2">
    <source>
        <dbReference type="PROSITE" id="PS51388"/>
    </source>
</evidence>
<keyword evidence="4" id="KW-1185">Reference proteome</keyword>
<dbReference type="InterPro" id="IPR000375">
    <property type="entry name" value="Dynamin_stalk"/>
</dbReference>
<feature type="compositionally biased region" description="Pro residues" evidence="1">
    <location>
        <begin position="731"/>
        <end position="758"/>
    </location>
</feature>
<feature type="compositionally biased region" description="Low complexity" evidence="1">
    <location>
        <begin position="55"/>
        <end position="76"/>
    </location>
</feature>
<dbReference type="PANTHER" id="PTHR11566:SF173">
    <property type="entry name" value="DYNAMIN-RELATED PROTEIN 4C"/>
    <property type="match status" value="1"/>
</dbReference>
<dbReference type="InterPro" id="IPR020850">
    <property type="entry name" value="GED_dom"/>
</dbReference>
<feature type="domain" description="GED" evidence="2">
    <location>
        <begin position="539"/>
        <end position="640"/>
    </location>
</feature>
<accession>A0ABQ9YFX7</accession>
<feature type="region of interest" description="Disordered" evidence="1">
    <location>
        <begin position="723"/>
        <end position="758"/>
    </location>
</feature>
<reference evidence="3 4" key="1">
    <citation type="journal article" date="2022" name="bioRxiv">
        <title>Genomics of Preaxostyla Flagellates Illuminates Evolutionary Transitions and the Path Towards Mitochondrial Loss.</title>
        <authorList>
            <person name="Novak L.V.F."/>
            <person name="Treitli S.C."/>
            <person name="Pyrih J."/>
            <person name="Halakuc P."/>
            <person name="Pipaliya S.V."/>
            <person name="Vacek V."/>
            <person name="Brzon O."/>
            <person name="Soukal P."/>
            <person name="Eme L."/>
            <person name="Dacks J.B."/>
            <person name="Karnkowska A."/>
            <person name="Elias M."/>
            <person name="Hampl V."/>
        </authorList>
    </citation>
    <scope>NUCLEOTIDE SEQUENCE [LARGE SCALE GENOMIC DNA]</scope>
    <source>
        <strain evidence="3">NAU3</strain>
        <tissue evidence="3">Gut</tissue>
    </source>
</reference>
<protein>
    <recommendedName>
        <fullName evidence="2">GED domain-containing protein</fullName>
    </recommendedName>
</protein>
<gene>
    <name evidence="3" type="ORF">BLNAU_2436</name>
</gene>
<evidence type="ECO:0000313" key="4">
    <source>
        <dbReference type="Proteomes" id="UP001281761"/>
    </source>
</evidence>
<dbReference type="Proteomes" id="UP001281761">
    <property type="component" value="Unassembled WGS sequence"/>
</dbReference>
<evidence type="ECO:0000313" key="3">
    <source>
        <dbReference type="EMBL" id="KAK2962603.1"/>
    </source>
</evidence>
<feature type="compositionally biased region" description="Low complexity" evidence="1">
    <location>
        <begin position="219"/>
        <end position="233"/>
    </location>
</feature>
<dbReference type="Gene3D" id="1.20.120.1240">
    <property type="entry name" value="Dynamin, middle domain"/>
    <property type="match status" value="1"/>
</dbReference>
<organism evidence="3 4">
    <name type="scientific">Blattamonas nauphoetae</name>
    <dbReference type="NCBI Taxonomy" id="2049346"/>
    <lineage>
        <taxon>Eukaryota</taxon>
        <taxon>Metamonada</taxon>
        <taxon>Preaxostyla</taxon>
        <taxon>Oxymonadida</taxon>
        <taxon>Blattamonas</taxon>
    </lineage>
</organism>
<dbReference type="EMBL" id="JARBJD010000010">
    <property type="protein sequence ID" value="KAK2962603.1"/>
    <property type="molecule type" value="Genomic_DNA"/>
</dbReference>
<dbReference type="PROSITE" id="PS51388">
    <property type="entry name" value="GED"/>
    <property type="match status" value="1"/>
</dbReference>
<dbReference type="InterPro" id="IPR022812">
    <property type="entry name" value="Dynamin"/>
</dbReference>
<evidence type="ECO:0000256" key="1">
    <source>
        <dbReference type="SAM" id="MobiDB-lite"/>
    </source>
</evidence>
<dbReference type="InterPro" id="IPR003130">
    <property type="entry name" value="GED"/>
</dbReference>
<proteinExistence type="predicted"/>